<feature type="region of interest" description="Disordered" evidence="3">
    <location>
        <begin position="259"/>
        <end position="338"/>
    </location>
</feature>
<dbReference type="InterPro" id="IPR034228">
    <property type="entry name" value="Nop6_RRM"/>
</dbReference>
<dbReference type="Proteomes" id="UP000269539">
    <property type="component" value="Unassembled WGS sequence"/>
</dbReference>
<dbReference type="InterPro" id="IPR012677">
    <property type="entry name" value="Nucleotide-bd_a/b_plait_sf"/>
</dbReference>
<dbReference type="GO" id="GO:0042274">
    <property type="term" value="P:ribosomal small subunit biogenesis"/>
    <property type="evidence" value="ECO:0007669"/>
    <property type="project" value="TreeGrafter"/>
</dbReference>
<dbReference type="Gene3D" id="3.30.70.330">
    <property type="match status" value="1"/>
</dbReference>
<dbReference type="GO" id="GO:0019843">
    <property type="term" value="F:rRNA binding"/>
    <property type="evidence" value="ECO:0007669"/>
    <property type="project" value="TreeGrafter"/>
</dbReference>
<accession>A0A3M7G6I1</accession>
<evidence type="ECO:0000256" key="2">
    <source>
        <dbReference type="PROSITE-ProRule" id="PRU00176"/>
    </source>
</evidence>
<protein>
    <recommendedName>
        <fullName evidence="4">RRM domain-containing protein</fullName>
    </recommendedName>
</protein>
<evidence type="ECO:0000256" key="1">
    <source>
        <dbReference type="ARBA" id="ARBA00022884"/>
    </source>
</evidence>
<reference evidence="5 6" key="1">
    <citation type="journal article" date="2018" name="BMC Genomics">
        <title>Genomic evidence for intraspecific hybridization in a clonal and extremely halotolerant yeast.</title>
        <authorList>
            <person name="Gostincar C."/>
            <person name="Stajich J.E."/>
            <person name="Zupancic J."/>
            <person name="Zalar P."/>
            <person name="Gunde-Cimerman N."/>
        </authorList>
    </citation>
    <scope>NUCLEOTIDE SEQUENCE [LARGE SCALE GENOMIC DNA]</scope>
    <source>
        <strain evidence="5 6">EXF-10513</strain>
    </source>
</reference>
<dbReference type="CDD" id="cd12400">
    <property type="entry name" value="RRM_Nop6"/>
    <property type="match status" value="1"/>
</dbReference>
<dbReference type="InterPro" id="IPR000504">
    <property type="entry name" value="RRM_dom"/>
</dbReference>
<name>A0A3M7G6I1_HORWE</name>
<dbReference type="PANTHER" id="PTHR23236:SF51">
    <property type="entry name" value="NUCLEOLAR PROTEIN 6"/>
    <property type="match status" value="1"/>
</dbReference>
<keyword evidence="1 2" id="KW-0694">RNA-binding</keyword>
<dbReference type="PANTHER" id="PTHR23236">
    <property type="entry name" value="EUKARYOTIC TRANSLATION INITIATION FACTOR 4B/4H"/>
    <property type="match status" value="1"/>
</dbReference>
<dbReference type="VEuPathDB" id="FungiDB:BTJ68_03606"/>
<feature type="region of interest" description="Disordered" evidence="3">
    <location>
        <begin position="26"/>
        <end position="153"/>
    </location>
</feature>
<gene>
    <name evidence="5" type="ORF">D0864_05130</name>
</gene>
<evidence type="ECO:0000313" key="6">
    <source>
        <dbReference type="Proteomes" id="UP000269539"/>
    </source>
</evidence>
<dbReference type="PROSITE" id="PS50102">
    <property type="entry name" value="RRM"/>
    <property type="match status" value="1"/>
</dbReference>
<organism evidence="5 6">
    <name type="scientific">Hortaea werneckii</name>
    <name type="common">Black yeast</name>
    <name type="synonym">Cladosporium werneckii</name>
    <dbReference type="NCBI Taxonomy" id="91943"/>
    <lineage>
        <taxon>Eukaryota</taxon>
        <taxon>Fungi</taxon>
        <taxon>Dikarya</taxon>
        <taxon>Ascomycota</taxon>
        <taxon>Pezizomycotina</taxon>
        <taxon>Dothideomycetes</taxon>
        <taxon>Dothideomycetidae</taxon>
        <taxon>Mycosphaerellales</taxon>
        <taxon>Teratosphaeriaceae</taxon>
        <taxon>Hortaea</taxon>
    </lineage>
</organism>
<feature type="domain" description="RRM" evidence="4">
    <location>
        <begin position="159"/>
        <end position="261"/>
    </location>
</feature>
<evidence type="ECO:0000313" key="5">
    <source>
        <dbReference type="EMBL" id="RMY96603.1"/>
    </source>
</evidence>
<proteinExistence type="predicted"/>
<feature type="compositionally biased region" description="Basic and acidic residues" evidence="3">
    <location>
        <begin position="114"/>
        <end position="124"/>
    </location>
</feature>
<feature type="compositionally biased region" description="Basic and acidic residues" evidence="3">
    <location>
        <begin position="264"/>
        <end position="302"/>
    </location>
</feature>
<dbReference type="SUPFAM" id="SSF54928">
    <property type="entry name" value="RNA-binding domain, RBD"/>
    <property type="match status" value="1"/>
</dbReference>
<dbReference type="EMBL" id="QWIO01000466">
    <property type="protein sequence ID" value="RMY96603.1"/>
    <property type="molecule type" value="Genomic_DNA"/>
</dbReference>
<dbReference type="GO" id="GO:0005730">
    <property type="term" value="C:nucleolus"/>
    <property type="evidence" value="ECO:0007669"/>
    <property type="project" value="TreeGrafter"/>
</dbReference>
<dbReference type="SMART" id="SM00360">
    <property type="entry name" value="RRM"/>
    <property type="match status" value="1"/>
</dbReference>
<evidence type="ECO:0000259" key="4">
    <source>
        <dbReference type="PROSITE" id="PS50102"/>
    </source>
</evidence>
<evidence type="ECO:0000256" key="3">
    <source>
        <dbReference type="SAM" id="MobiDB-lite"/>
    </source>
</evidence>
<sequence>MSQLKDWSKIRMACGVSRGFSSFLFETGTEPNMSQDAVVSRKEKKVQRDAERHRKGKKRKQDESEVTGDQAQVAENEKDILALETGEAEAPAKAPQSKKRKASDNDEEGGSEDVVPKENSEGKAKAQQKKRKKQKTDTTEGAVETGDADAASKDRKDRFVVFIGNLPYDTTDASLRAHFKKLEPFILRHRLEPKTKKSKGFAFLEFENYDRMKTCLKIFHHSFFDPEEAGKEDVNEGYASASRGRAKKQKGRRINVELTAGGGGKKESRMEKIKAKNIKLEEQRRRRIEQEKKEKARDERKGGAARKAKHPKDEVEKAADMGGDTGGIHPSRLARMQG</sequence>
<comment type="caution">
    <text evidence="5">The sequence shown here is derived from an EMBL/GenBank/DDBJ whole genome shotgun (WGS) entry which is preliminary data.</text>
</comment>
<dbReference type="InterPro" id="IPR035979">
    <property type="entry name" value="RBD_domain_sf"/>
</dbReference>
<dbReference type="AlphaFoldDB" id="A0A3M7G6I1"/>
<dbReference type="Pfam" id="PF00076">
    <property type="entry name" value="RRM_1"/>
    <property type="match status" value="1"/>
</dbReference>